<evidence type="ECO:0008006" key="3">
    <source>
        <dbReference type="Google" id="ProtNLM"/>
    </source>
</evidence>
<accession>A0A2N0WIG0</accession>
<name>A0A2N0WIG0_9GAMM</name>
<dbReference type="RefSeq" id="WP_101235785.1">
    <property type="nucleotide sequence ID" value="NZ_PISJ01000005.1"/>
</dbReference>
<sequence length="543" mass="59477">MTTSFVRALGNEAGVQLNPLVDNSEMPASGNADQSFGIAMRATRGRIDKAFTVTPDNFYARLGRGETLRASALNEAWIHVFEALNNGAYTAVVARLVGEDAKNKWMTVKLDGEKGTTFAVAEGEPADYDIAIKHHECFNDGIKIHLHADEKREGGKNVDNDMVTLAVTDSKDVKLYEFTGSLTAGSRDDYGKSNFLSDVVESLTEHLEVMVKSGVKIKPSSNAYGFNENGELKWTTSKVLNYFDEGVVGNFTTETYVKAREMLQKTQAGYSYIASGGTQAIGLLSQLMTLSFNTNRQFRFDVPGHLTPEQAIAFIESLNPYGSKTAQLIHAYWTPLKTNDPTGVNGKSYIGTSGLNIGLACGRNAAKNQKGFAPKNYPIAGKLFPITRNGIVQTYTPQGPELSQLAAAKINPVVYEAYETGGLYVFLDSLTCAPVTNSLRKLISVAEMSSSVDDAVTGAAKMFLQMPMKTAVNRMKDWMQTYFEDAQTAEWIIPSEDAAMTGGAFKFEVKPNAMSPFDKMDVNYWVHYDGTDRQIFATQTLSK</sequence>
<dbReference type="Proteomes" id="UP000233553">
    <property type="component" value="Unassembled WGS sequence"/>
</dbReference>
<proteinExistence type="predicted"/>
<dbReference type="EMBL" id="PISJ01000005">
    <property type="protein sequence ID" value="PKF35564.1"/>
    <property type="molecule type" value="Genomic_DNA"/>
</dbReference>
<comment type="caution">
    <text evidence="1">The sequence shown here is derived from an EMBL/GenBank/DDBJ whole genome shotgun (WGS) entry which is preliminary data.</text>
</comment>
<evidence type="ECO:0000313" key="2">
    <source>
        <dbReference type="Proteomes" id="UP000233553"/>
    </source>
</evidence>
<evidence type="ECO:0000313" key="1">
    <source>
        <dbReference type="EMBL" id="PKF35564.1"/>
    </source>
</evidence>
<dbReference type="AlphaFoldDB" id="A0A2N0WIG0"/>
<reference evidence="1 2" key="1">
    <citation type="submission" date="2017-12" db="EMBL/GenBank/DDBJ databases">
        <title>Draft Genome sequences of multiple microbial strains isolated from spacecraft associated surfaces.</title>
        <authorList>
            <person name="Seuylemezian A."/>
            <person name="Vaishampayan P."/>
            <person name="Venkateswaran K."/>
        </authorList>
    </citation>
    <scope>NUCLEOTIDE SEQUENCE [LARGE SCALE GENOMIC DNA]</scope>
    <source>
        <strain evidence="1 2">2P01AA</strain>
    </source>
</reference>
<organism evidence="1 2">
    <name type="scientific">Acinetobacter proteolyticus</name>
    <dbReference type="NCBI Taxonomy" id="1776741"/>
    <lineage>
        <taxon>Bacteria</taxon>
        <taxon>Pseudomonadati</taxon>
        <taxon>Pseudomonadota</taxon>
        <taxon>Gammaproteobacteria</taxon>
        <taxon>Moraxellales</taxon>
        <taxon>Moraxellaceae</taxon>
        <taxon>Acinetobacter</taxon>
    </lineage>
</organism>
<gene>
    <name evidence="1" type="ORF">CW311_04555</name>
</gene>
<protein>
    <recommendedName>
        <fullName evidence="3">Phage tail protein</fullName>
    </recommendedName>
</protein>